<organism evidence="2 3">
    <name type="scientific">Chondrus crispus</name>
    <name type="common">Carrageen Irish moss</name>
    <name type="synonym">Polymorpha crispa</name>
    <dbReference type="NCBI Taxonomy" id="2769"/>
    <lineage>
        <taxon>Eukaryota</taxon>
        <taxon>Rhodophyta</taxon>
        <taxon>Florideophyceae</taxon>
        <taxon>Rhodymeniophycidae</taxon>
        <taxon>Gigartinales</taxon>
        <taxon>Gigartinaceae</taxon>
        <taxon>Chondrus</taxon>
    </lineage>
</organism>
<protein>
    <recommendedName>
        <fullName evidence="1">NAD(P)-binding domain-containing protein</fullName>
    </recommendedName>
</protein>
<dbReference type="InterPro" id="IPR016040">
    <property type="entry name" value="NAD(P)-bd_dom"/>
</dbReference>
<dbReference type="KEGG" id="ccp:CHC_T00007936001"/>
<dbReference type="AlphaFoldDB" id="S0F2U9"/>
<dbReference type="InterPro" id="IPR036291">
    <property type="entry name" value="NAD(P)-bd_dom_sf"/>
</dbReference>
<feature type="domain" description="NAD(P)-binding" evidence="1">
    <location>
        <begin position="10"/>
        <end position="208"/>
    </location>
</feature>
<dbReference type="PANTHER" id="PTHR15020">
    <property type="entry name" value="FLAVIN REDUCTASE-RELATED"/>
    <property type="match status" value="1"/>
</dbReference>
<dbReference type="SUPFAM" id="SSF51735">
    <property type="entry name" value="NAD(P)-binding Rossmann-fold domains"/>
    <property type="match status" value="1"/>
</dbReference>
<dbReference type="Gramene" id="CDF77430">
    <property type="protein sequence ID" value="CDF77430"/>
    <property type="gene ID" value="CHC_T00007936001"/>
</dbReference>
<proteinExistence type="predicted"/>
<reference evidence="3" key="1">
    <citation type="journal article" date="2013" name="Proc. Natl. Acad. Sci. U.S.A.">
        <title>Genome structure and metabolic features in the red seaweed Chondrus crispus shed light on evolution of the Archaeplastida.</title>
        <authorList>
            <person name="Collen J."/>
            <person name="Porcel B."/>
            <person name="Carre W."/>
            <person name="Ball S.G."/>
            <person name="Chaparro C."/>
            <person name="Tonon T."/>
            <person name="Barbeyron T."/>
            <person name="Michel G."/>
            <person name="Noel B."/>
            <person name="Valentin K."/>
            <person name="Elias M."/>
            <person name="Artiguenave F."/>
            <person name="Arun A."/>
            <person name="Aury J.M."/>
            <person name="Barbosa-Neto J.F."/>
            <person name="Bothwell J.H."/>
            <person name="Bouget F.Y."/>
            <person name="Brillet L."/>
            <person name="Cabello-Hurtado F."/>
            <person name="Capella-Gutierrez S."/>
            <person name="Charrier B."/>
            <person name="Cladiere L."/>
            <person name="Cock J.M."/>
            <person name="Coelho S.M."/>
            <person name="Colleoni C."/>
            <person name="Czjzek M."/>
            <person name="Da Silva C."/>
            <person name="Delage L."/>
            <person name="Denoeud F."/>
            <person name="Deschamps P."/>
            <person name="Dittami S.M."/>
            <person name="Gabaldon T."/>
            <person name="Gachon C.M."/>
            <person name="Groisillier A."/>
            <person name="Herve C."/>
            <person name="Jabbari K."/>
            <person name="Katinka M."/>
            <person name="Kloareg B."/>
            <person name="Kowalczyk N."/>
            <person name="Labadie K."/>
            <person name="Leblanc C."/>
            <person name="Lopez P.J."/>
            <person name="McLachlan D.H."/>
            <person name="Meslet-Cladiere L."/>
            <person name="Moustafa A."/>
            <person name="Nehr Z."/>
            <person name="Nyvall Collen P."/>
            <person name="Panaud O."/>
            <person name="Partensky F."/>
            <person name="Poulain J."/>
            <person name="Rensing S.A."/>
            <person name="Rousvoal S."/>
            <person name="Samson G."/>
            <person name="Symeonidi A."/>
            <person name="Weissenbach J."/>
            <person name="Zambounis A."/>
            <person name="Wincker P."/>
            <person name="Boyen C."/>
        </authorList>
    </citation>
    <scope>NUCLEOTIDE SEQUENCE [LARGE SCALE GENOMIC DNA]</scope>
    <source>
        <strain evidence="3">cv. Stackhouse</strain>
    </source>
</reference>
<dbReference type="OrthoDB" id="11671at2759"/>
<gene>
    <name evidence="2" type="ORF">CHC_T00007936001</name>
</gene>
<dbReference type="Proteomes" id="UP000012073">
    <property type="component" value="Unassembled WGS sequence"/>
</dbReference>
<dbReference type="RefSeq" id="XP_005712304.1">
    <property type="nucleotide sequence ID" value="XM_005712247.1"/>
</dbReference>
<dbReference type="PhylomeDB" id="S0F2U9"/>
<sequence length="225" mass="23601">MAPPTLLVIGGNGQTGVEVIRACAASAAKPPVHAFCRTPSKLSESDAAHCVSVIEGDARSAEDIARALEQAKPDAVVVAVGRSEDLGPTDVRAASAKALMDSVAPGEKFDQVKIVVVSSVGAGGTKLHIGFGIGMLLGMRLKHVLADHDRQEKEIWDRLADQKNRALVLHTTGLTTGQPAGEVCIFEGKIPHPRIDRAVVARFIVAELCGTCPNFGKAISITTKK</sequence>
<dbReference type="Gene3D" id="3.40.50.720">
    <property type="entry name" value="NAD(P)-binding Rossmann-like Domain"/>
    <property type="match status" value="1"/>
</dbReference>
<evidence type="ECO:0000313" key="3">
    <source>
        <dbReference type="Proteomes" id="UP000012073"/>
    </source>
</evidence>
<dbReference type="PANTHER" id="PTHR15020:SF50">
    <property type="entry name" value="UPF0659 PROTEIN YMR090W"/>
    <property type="match status" value="1"/>
</dbReference>
<dbReference type="Pfam" id="PF13460">
    <property type="entry name" value="NAD_binding_10"/>
    <property type="match status" value="1"/>
</dbReference>
<dbReference type="EMBL" id="HG001523">
    <property type="protein sequence ID" value="CDF77430.1"/>
    <property type="molecule type" value="Genomic_DNA"/>
</dbReference>
<evidence type="ECO:0000313" key="2">
    <source>
        <dbReference type="EMBL" id="CDF77430.1"/>
    </source>
</evidence>
<accession>S0F2U9</accession>
<keyword evidence="3" id="KW-1185">Reference proteome</keyword>
<evidence type="ECO:0000259" key="1">
    <source>
        <dbReference type="Pfam" id="PF13460"/>
    </source>
</evidence>
<name>S0F2U9_CHOCR</name>
<dbReference type="GeneID" id="17320066"/>